<feature type="domain" description="N-acetyltransferase" evidence="10">
    <location>
        <begin position="105"/>
        <end position="248"/>
    </location>
</feature>
<dbReference type="GeneID" id="68108802"/>
<organism evidence="11 12">
    <name type="scientific">Naegleria fowleri</name>
    <name type="common">Brain eating amoeba</name>
    <dbReference type="NCBI Taxonomy" id="5763"/>
    <lineage>
        <taxon>Eukaryota</taxon>
        <taxon>Discoba</taxon>
        <taxon>Heterolobosea</taxon>
        <taxon>Tetramitia</taxon>
        <taxon>Eutetramitia</taxon>
        <taxon>Vahlkampfiidae</taxon>
        <taxon>Naegleria</taxon>
    </lineage>
</organism>
<dbReference type="UniPathway" id="UPA00113">
    <property type="reaction ID" value="UER00529"/>
</dbReference>
<dbReference type="FunFam" id="3.40.630.30:FF:000048">
    <property type="entry name" value="Glucosamine 6-phosphate N-acetyltransferase"/>
    <property type="match status" value="1"/>
</dbReference>
<comment type="caution">
    <text evidence="11">The sequence shown here is derived from an EMBL/GenBank/DDBJ whole genome shotgun (WGS) entry which is preliminary data.</text>
</comment>
<dbReference type="GO" id="GO:0006048">
    <property type="term" value="P:UDP-N-acetylglucosamine biosynthetic process"/>
    <property type="evidence" value="ECO:0007669"/>
    <property type="project" value="UniProtKB-UniRule"/>
</dbReference>
<dbReference type="AlphaFoldDB" id="A0A6A5BXK8"/>
<dbReference type="EC" id="2.3.1.4" evidence="8"/>
<dbReference type="PROSITE" id="PS51186">
    <property type="entry name" value="GNAT"/>
    <property type="match status" value="1"/>
</dbReference>
<evidence type="ECO:0000256" key="1">
    <source>
        <dbReference type="ARBA" id="ARBA00004184"/>
    </source>
</evidence>
<feature type="compositionally biased region" description="Polar residues" evidence="9">
    <location>
        <begin position="1"/>
        <end position="13"/>
    </location>
</feature>
<evidence type="ECO:0000256" key="8">
    <source>
        <dbReference type="RuleBase" id="RU365086"/>
    </source>
</evidence>
<dbReference type="VEuPathDB" id="AmoebaDB:NF0075210"/>
<evidence type="ECO:0000256" key="5">
    <source>
        <dbReference type="ARBA" id="ARBA00022824"/>
    </source>
</evidence>
<feature type="compositionally biased region" description="Low complexity" evidence="9">
    <location>
        <begin position="82"/>
        <end position="104"/>
    </location>
</feature>
<evidence type="ECO:0000256" key="6">
    <source>
        <dbReference type="ARBA" id="ARBA00023136"/>
    </source>
</evidence>
<dbReference type="Proteomes" id="UP000444721">
    <property type="component" value="Unassembled WGS sequence"/>
</dbReference>
<gene>
    <name evidence="11" type="ORF">FDP41_001584</name>
</gene>
<comment type="similarity">
    <text evidence="8">Belongs to the acetyltransferase family. GNA1 subfamily.</text>
</comment>
<evidence type="ECO:0000256" key="4">
    <source>
        <dbReference type="ARBA" id="ARBA00022679"/>
    </source>
</evidence>
<evidence type="ECO:0000313" key="12">
    <source>
        <dbReference type="Proteomes" id="UP000444721"/>
    </source>
</evidence>
<feature type="region of interest" description="Disordered" evidence="9">
    <location>
        <begin position="69"/>
        <end position="108"/>
    </location>
</feature>
<dbReference type="CDD" id="cd04301">
    <property type="entry name" value="NAT_SF"/>
    <property type="match status" value="1"/>
</dbReference>
<dbReference type="OrthoDB" id="10039976at2759"/>
<dbReference type="VEuPathDB" id="AmoebaDB:FDP41_001584"/>
<comment type="catalytic activity">
    <reaction evidence="8">
        <text>D-glucosamine 6-phosphate + acetyl-CoA = N-acetyl-D-glucosamine 6-phosphate + CoA + H(+)</text>
        <dbReference type="Rhea" id="RHEA:10292"/>
        <dbReference type="ChEBI" id="CHEBI:15378"/>
        <dbReference type="ChEBI" id="CHEBI:57287"/>
        <dbReference type="ChEBI" id="CHEBI:57288"/>
        <dbReference type="ChEBI" id="CHEBI:57513"/>
        <dbReference type="ChEBI" id="CHEBI:58725"/>
        <dbReference type="EC" id="2.3.1.4"/>
    </reaction>
</comment>
<proteinExistence type="inferred from homology"/>
<reference evidence="11 12" key="1">
    <citation type="journal article" date="2019" name="Sci. Rep.">
        <title>Nanopore sequencing improves the draft genome of the human pathogenic amoeba Naegleria fowleri.</title>
        <authorList>
            <person name="Liechti N."/>
            <person name="Schurch N."/>
            <person name="Bruggmann R."/>
            <person name="Wittwer M."/>
        </authorList>
    </citation>
    <scope>NUCLEOTIDE SEQUENCE [LARGE SCALE GENOMIC DNA]</scope>
    <source>
        <strain evidence="11 12">ATCC 30894</strain>
    </source>
</reference>
<evidence type="ECO:0000256" key="2">
    <source>
        <dbReference type="ARBA" id="ARBA00004586"/>
    </source>
</evidence>
<comment type="subcellular location">
    <subcellularLocation>
        <location evidence="1">Endomembrane system</location>
        <topology evidence="1">Peripheral membrane protein</topology>
    </subcellularLocation>
    <subcellularLocation>
        <location evidence="2">Endoplasmic reticulum membrane</location>
    </subcellularLocation>
</comment>
<comment type="pathway">
    <text evidence="8">Nucleotide-sugar biosynthesis; UDP-N-acetyl-alpha-D-glucosamine biosynthesis; N-acetyl-alpha-D-glucosamine 1-phosphate from alpha-D-glucosamine 6-phosphate (route I): step 1/2.</text>
</comment>
<accession>A0A6A5BXK8</accession>
<dbReference type="VEuPathDB" id="AmoebaDB:NfTy_053920"/>
<evidence type="ECO:0000256" key="7">
    <source>
        <dbReference type="ARBA" id="ARBA00023315"/>
    </source>
</evidence>
<dbReference type="SUPFAM" id="SSF55729">
    <property type="entry name" value="Acyl-CoA N-acyltransferases (Nat)"/>
    <property type="match status" value="1"/>
</dbReference>
<dbReference type="Gene3D" id="3.40.630.30">
    <property type="match status" value="1"/>
</dbReference>
<feature type="region of interest" description="Disordered" evidence="9">
    <location>
        <begin position="1"/>
        <end position="20"/>
    </location>
</feature>
<dbReference type="PANTHER" id="PTHR13355:SF11">
    <property type="entry name" value="GLUCOSAMINE 6-PHOSPHATE N-ACETYLTRANSFERASE"/>
    <property type="match status" value="1"/>
</dbReference>
<dbReference type="InterPro" id="IPR039143">
    <property type="entry name" value="GNPNAT1-like"/>
</dbReference>
<evidence type="ECO:0000256" key="9">
    <source>
        <dbReference type="SAM" id="MobiDB-lite"/>
    </source>
</evidence>
<name>A0A6A5BXK8_NAEFO</name>
<evidence type="ECO:0000256" key="3">
    <source>
        <dbReference type="ARBA" id="ARBA00011738"/>
    </source>
</evidence>
<dbReference type="EMBL" id="VFQX01000027">
    <property type="protein sequence ID" value="KAF0979241.1"/>
    <property type="molecule type" value="Genomic_DNA"/>
</dbReference>
<sequence>MFSSQSSQSPLQRTNDRHSSMERRLVALRNHCSPTMKEASAHSLDITFNAIDVNHTAGETYCSKSLESSSSECCSCSHRKTSTSTTNSSPQVSSSSPSSSASTSYQARPIEPSDYEKGYLTLLSQLTTVGDISRENFLKRLSQLDPNTYRIVVIEDPKSHRIVAAATVFVEKKFVHECGSVGHIEDVVVDANVRGQHLGVKVIEACKQFAQEQGCYKTILDCSEKNVKFYEKCGFVRKEIQMRFDHEH</sequence>
<dbReference type="RefSeq" id="XP_044563954.1">
    <property type="nucleotide sequence ID" value="XM_044704684.1"/>
</dbReference>
<keyword evidence="6" id="KW-0472">Membrane</keyword>
<comment type="subunit">
    <text evidence="3">Homodimer.</text>
</comment>
<dbReference type="OMA" id="HTAGETY"/>
<dbReference type="InterPro" id="IPR000182">
    <property type="entry name" value="GNAT_dom"/>
</dbReference>
<keyword evidence="7 8" id="KW-0012">Acyltransferase</keyword>
<keyword evidence="4 8" id="KW-0808">Transferase</keyword>
<dbReference type="GO" id="GO:0005789">
    <property type="term" value="C:endoplasmic reticulum membrane"/>
    <property type="evidence" value="ECO:0007669"/>
    <property type="project" value="UniProtKB-SubCell"/>
</dbReference>
<dbReference type="InterPro" id="IPR016181">
    <property type="entry name" value="Acyl_CoA_acyltransferase"/>
</dbReference>
<keyword evidence="5" id="KW-0256">Endoplasmic reticulum</keyword>
<evidence type="ECO:0000313" key="11">
    <source>
        <dbReference type="EMBL" id="KAF0979241.1"/>
    </source>
</evidence>
<keyword evidence="12" id="KW-1185">Reference proteome</keyword>
<dbReference type="PANTHER" id="PTHR13355">
    <property type="entry name" value="GLUCOSAMINE 6-PHOSPHATE N-ACETYLTRANSFERASE"/>
    <property type="match status" value="1"/>
</dbReference>
<dbReference type="GO" id="GO:0004343">
    <property type="term" value="F:glucosamine 6-phosphate N-acetyltransferase activity"/>
    <property type="evidence" value="ECO:0007669"/>
    <property type="project" value="UniProtKB-UniRule"/>
</dbReference>
<evidence type="ECO:0000259" key="10">
    <source>
        <dbReference type="PROSITE" id="PS51186"/>
    </source>
</evidence>
<protein>
    <recommendedName>
        <fullName evidence="8">Glucosamine 6-phosphate N-acetyltransferase</fullName>
        <ecNumber evidence="8">2.3.1.4</ecNumber>
    </recommendedName>
</protein>
<dbReference type="Pfam" id="PF00583">
    <property type="entry name" value="Acetyltransf_1"/>
    <property type="match status" value="1"/>
</dbReference>